<dbReference type="GeneTree" id="ENSGT00940000177687"/>
<reference evidence="2" key="2">
    <citation type="journal article" date="2014" name="Nat. Commun.">
        <title>The cavefish genome reveals candidate genes for eye loss.</title>
        <authorList>
            <person name="McGaugh S.E."/>
            <person name="Gross J.B."/>
            <person name="Aken B."/>
            <person name="Blin M."/>
            <person name="Borowsky R."/>
            <person name="Chalopin D."/>
            <person name="Hinaux H."/>
            <person name="Jeffery W.R."/>
            <person name="Keene A."/>
            <person name="Ma L."/>
            <person name="Minx P."/>
            <person name="Murphy D."/>
            <person name="O'Quin K.E."/>
            <person name="Retaux S."/>
            <person name="Rohner N."/>
            <person name="Searle S.M."/>
            <person name="Stahl B.A."/>
            <person name="Tabin C."/>
            <person name="Volff J.N."/>
            <person name="Yoshizawa M."/>
            <person name="Warren W.C."/>
        </authorList>
    </citation>
    <scope>NUCLEOTIDE SEQUENCE [LARGE SCALE GENOMIC DNA]</scope>
    <source>
        <strain evidence="2">female</strain>
    </source>
</reference>
<evidence type="ECO:0000313" key="2">
    <source>
        <dbReference type="Proteomes" id="UP000018467"/>
    </source>
</evidence>
<protein>
    <submittedName>
        <fullName evidence="1">Uncharacterized protein</fullName>
    </submittedName>
</protein>
<proteinExistence type="predicted"/>
<sequence>EAMPTVVPSNDSPLLKKNQGKSTVLLLASFSMRRNPFTPPTVYFIGWALSWRNRGSRSRVLHSRNRLRVSVGFLSTRILSWSLQISSPSRATRTFSVR</sequence>
<evidence type="ECO:0000313" key="1">
    <source>
        <dbReference type="Ensembl" id="ENSAMXP00000050662.1"/>
    </source>
</evidence>
<dbReference type="InParanoid" id="A0A3B1K7L5"/>
<dbReference type="AlphaFoldDB" id="A0A3B1K7L5"/>
<dbReference type="Ensembl" id="ENSAMXT00000032929.1">
    <property type="protein sequence ID" value="ENSAMXP00000050662.1"/>
    <property type="gene ID" value="ENSAMXG00000041354.1"/>
</dbReference>
<accession>A0A3B1K7L5</accession>
<reference evidence="1" key="4">
    <citation type="submission" date="2025-09" db="UniProtKB">
        <authorList>
            <consortium name="Ensembl"/>
        </authorList>
    </citation>
    <scope>IDENTIFICATION</scope>
</reference>
<reference evidence="2" key="1">
    <citation type="submission" date="2013-03" db="EMBL/GenBank/DDBJ databases">
        <authorList>
            <person name="Jeffery W."/>
            <person name="Warren W."/>
            <person name="Wilson R.K."/>
        </authorList>
    </citation>
    <scope>NUCLEOTIDE SEQUENCE</scope>
    <source>
        <strain evidence="2">female</strain>
    </source>
</reference>
<dbReference type="Proteomes" id="UP000018467">
    <property type="component" value="Unassembled WGS sequence"/>
</dbReference>
<name>A0A3B1K7L5_ASTMX</name>
<organism evidence="1 2">
    <name type="scientific">Astyanax mexicanus</name>
    <name type="common">Blind cave fish</name>
    <name type="synonym">Astyanax fasciatus mexicanus</name>
    <dbReference type="NCBI Taxonomy" id="7994"/>
    <lineage>
        <taxon>Eukaryota</taxon>
        <taxon>Metazoa</taxon>
        <taxon>Chordata</taxon>
        <taxon>Craniata</taxon>
        <taxon>Vertebrata</taxon>
        <taxon>Euteleostomi</taxon>
        <taxon>Actinopterygii</taxon>
        <taxon>Neopterygii</taxon>
        <taxon>Teleostei</taxon>
        <taxon>Ostariophysi</taxon>
        <taxon>Characiformes</taxon>
        <taxon>Characoidei</taxon>
        <taxon>Acestrorhamphidae</taxon>
        <taxon>Acestrorhamphinae</taxon>
        <taxon>Astyanax</taxon>
    </lineage>
</organism>
<keyword evidence="2" id="KW-1185">Reference proteome</keyword>
<reference evidence="1" key="3">
    <citation type="submission" date="2025-08" db="UniProtKB">
        <authorList>
            <consortium name="Ensembl"/>
        </authorList>
    </citation>
    <scope>IDENTIFICATION</scope>
</reference>